<organism evidence="1 2">
    <name type="scientific">Heyndrickxia coagulans</name>
    <name type="common">Weizmannia coagulans</name>
    <dbReference type="NCBI Taxonomy" id="1398"/>
    <lineage>
        <taxon>Bacteria</taxon>
        <taxon>Bacillati</taxon>
        <taxon>Bacillota</taxon>
        <taxon>Bacilli</taxon>
        <taxon>Bacillales</taxon>
        <taxon>Bacillaceae</taxon>
        <taxon>Heyndrickxia</taxon>
    </lineage>
</organism>
<sequence length="45" mass="5479">MLHILLWIWIICKVKEKHSHNQGTTDQICKLKNLLEKRTFVLYNK</sequence>
<dbReference type="EMBL" id="LRPN01000044">
    <property type="protein sequence ID" value="KWZ83151.1"/>
    <property type="molecule type" value="Genomic_DNA"/>
</dbReference>
<evidence type="ECO:0000313" key="1">
    <source>
        <dbReference type="EMBL" id="KWZ83151.1"/>
    </source>
</evidence>
<gene>
    <name evidence="1" type="ORF">HMPREF3213_01374</name>
</gene>
<reference evidence="2" key="1">
    <citation type="submission" date="2016-01" db="EMBL/GenBank/DDBJ databases">
        <authorList>
            <person name="Mitreva M."/>
            <person name="Pepin K.H."/>
            <person name="Mihindukulasuriya K.A."/>
            <person name="Fulton R."/>
            <person name="Fronick C."/>
            <person name="O'Laughlin M."/>
            <person name="Miner T."/>
            <person name="Herter B."/>
            <person name="Rosa B.A."/>
            <person name="Cordes M."/>
            <person name="Tomlinson C."/>
            <person name="Wollam A."/>
            <person name="Palsikar V.B."/>
            <person name="Mardis E.R."/>
            <person name="Wilson R.K."/>
        </authorList>
    </citation>
    <scope>NUCLEOTIDE SEQUENCE [LARGE SCALE GENOMIC DNA]</scope>
    <source>
        <strain evidence="2">GED7749B</strain>
    </source>
</reference>
<proteinExistence type="predicted"/>
<accession>A0A133KU80</accession>
<protein>
    <submittedName>
        <fullName evidence="1">Uncharacterized protein</fullName>
    </submittedName>
</protein>
<feature type="non-terminal residue" evidence="1">
    <location>
        <position position="45"/>
    </location>
</feature>
<name>A0A133KU80_HEYCO</name>
<comment type="caution">
    <text evidence="1">The sequence shown here is derived from an EMBL/GenBank/DDBJ whole genome shotgun (WGS) entry which is preliminary data.</text>
</comment>
<evidence type="ECO:0000313" key="2">
    <source>
        <dbReference type="Proteomes" id="UP000070376"/>
    </source>
</evidence>
<dbReference type="AlphaFoldDB" id="A0A133KU80"/>
<dbReference type="PATRIC" id="fig|1398.22.peg.1386"/>
<dbReference type="Proteomes" id="UP000070376">
    <property type="component" value="Unassembled WGS sequence"/>
</dbReference>